<dbReference type="EMBL" id="JAMFLZ010000001">
    <property type="protein sequence ID" value="MCL6293572.1"/>
    <property type="molecule type" value="Genomic_DNA"/>
</dbReference>
<comment type="caution">
    <text evidence="1">The sequence shown here is derived from an EMBL/GenBank/DDBJ whole genome shotgun (WGS) entry which is preliminary data.</text>
</comment>
<name>A0ABT0Q9C7_9FLAO</name>
<reference evidence="1" key="1">
    <citation type="submission" date="2022-05" db="EMBL/GenBank/DDBJ databases">
        <authorList>
            <person name="Park J.-S."/>
        </authorList>
    </citation>
    <scope>NUCLEOTIDE SEQUENCE</scope>
    <source>
        <strain evidence="1">2012CJ34-3</strain>
    </source>
</reference>
<protein>
    <submittedName>
        <fullName evidence="1">Uncharacterized protein</fullName>
    </submittedName>
</protein>
<dbReference type="RefSeq" id="WP_249971710.1">
    <property type="nucleotide sequence ID" value="NZ_JAMFLZ010000001.1"/>
</dbReference>
<sequence length="200" mass="24074">MSYTKLDKEIEKYYKSNNMAFTYNSSTTTKEEQEKRLKEYNIIRDITVEKWKDEKKYKELISCAHGGWFSYEDFTKPLAEYFIKHNELLLLKVLCERDIRFKIEDTLKCLKRVKEDYPEITTEQMVSFNLKEYQKTNSYHPIGDLSNWRTKSLSLLNRYIELLKLTNDTDYLKMIASIHEKTSDLTIKKSDLKHIKHKLK</sequence>
<proteinExistence type="predicted"/>
<accession>A0ABT0Q9C7</accession>
<gene>
    <name evidence="1" type="ORF">M3P09_01115</name>
</gene>
<evidence type="ECO:0000313" key="1">
    <source>
        <dbReference type="EMBL" id="MCL6293572.1"/>
    </source>
</evidence>
<keyword evidence="2" id="KW-1185">Reference proteome</keyword>
<dbReference type="Proteomes" id="UP001165381">
    <property type="component" value="Unassembled WGS sequence"/>
</dbReference>
<organism evidence="1 2">
    <name type="scientific">Jejuia spongiicola</name>
    <dbReference type="NCBI Taxonomy" id="2942207"/>
    <lineage>
        <taxon>Bacteria</taxon>
        <taxon>Pseudomonadati</taxon>
        <taxon>Bacteroidota</taxon>
        <taxon>Flavobacteriia</taxon>
        <taxon>Flavobacteriales</taxon>
        <taxon>Flavobacteriaceae</taxon>
        <taxon>Jejuia</taxon>
    </lineage>
</organism>
<evidence type="ECO:0000313" key="2">
    <source>
        <dbReference type="Proteomes" id="UP001165381"/>
    </source>
</evidence>